<evidence type="ECO:0000313" key="2">
    <source>
        <dbReference type="Proteomes" id="UP001057279"/>
    </source>
</evidence>
<keyword evidence="2" id="KW-1185">Reference proteome</keyword>
<evidence type="ECO:0000313" key="1">
    <source>
        <dbReference type="EMBL" id="KAI4580848.1"/>
    </source>
</evidence>
<gene>
    <name evidence="1" type="ORF">MJG53_010390</name>
</gene>
<comment type="caution">
    <text evidence="1">The sequence shown here is derived from an EMBL/GenBank/DDBJ whole genome shotgun (WGS) entry which is preliminary data.</text>
</comment>
<reference evidence="1" key="1">
    <citation type="submission" date="2022-03" db="EMBL/GenBank/DDBJ databases">
        <title>Genomic analyses of argali, domestic sheep and their hybrids provide insights into chromosomal evolution, heterosis and genetic basis of agronomic traits.</title>
        <authorList>
            <person name="Li M."/>
        </authorList>
    </citation>
    <scope>NUCLEOTIDE SEQUENCE</scope>
    <source>
        <strain evidence="1">F1 hybrid</strain>
    </source>
</reference>
<organism evidence="1 2">
    <name type="scientific">Ovis ammon polii x Ovis aries</name>
    <dbReference type="NCBI Taxonomy" id="2918886"/>
    <lineage>
        <taxon>Eukaryota</taxon>
        <taxon>Metazoa</taxon>
        <taxon>Chordata</taxon>
        <taxon>Craniata</taxon>
        <taxon>Vertebrata</taxon>
        <taxon>Euteleostomi</taxon>
        <taxon>Mammalia</taxon>
        <taxon>Eutheria</taxon>
        <taxon>Laurasiatheria</taxon>
        <taxon>Artiodactyla</taxon>
        <taxon>Ruminantia</taxon>
        <taxon>Pecora</taxon>
        <taxon>Bovidae</taxon>
        <taxon>Caprinae</taxon>
        <taxon>Ovis</taxon>
    </lineage>
</organism>
<dbReference type="EMBL" id="CM043036">
    <property type="protein sequence ID" value="KAI4580848.1"/>
    <property type="molecule type" value="Genomic_DNA"/>
</dbReference>
<protein>
    <submittedName>
        <fullName evidence="1">Uncharacterized protein</fullName>
    </submittedName>
</protein>
<sequence length="697" mass="77120">MTDRERLAEVRQHELQRQELLMQKRLAMESNKILQEQQEMERQRKKEIAQKAAEENERYRKEMEQIVEEEEKFRKQWEEDWGSKEQLRSPKTITAEVHPIPLRKPKSFGWFYQYDGKFPTIRKCGHLFTGGANPLCASLMPDVTGQDALTGALWGKYSQVETFPVSTLPCNPCINNATSAQKGKDKKKAKYDSFQELRKNKKELEFEQKLYKEKEEMLEKEKQLKINRLAQEVSETEREDLEESEKIQYWVERLCQTRLEQISSADNEISEMTTGPPPPPPSVSPLAPPLRRFAGGLHLHTTDLDDIPLDMFYYPPKSASALPVMPHPPPSNPPSKVPAPPVLPSSGHVSASSSPWVQRTPPPIPIPPPPSIPTQDLTPTRPLPSALEEALGNHPFRAGETGNPAEDWEAKNHSGKPANSPVPDRSFPPTQKTFCPSPQPPRGPGVSTISKPVMVHQESNYVYRPPVKSEVLDFRKYEEGFDPYSMFTPEQIMGKDVRLLRIKKEGALDLALEGGVDSPIGKVVVSAVYEGGAAERHGGIVKGDEIMAINGKIVTDYTLAEAEAALQKAWNQGPKAPSQSESSLKTMLPCLDMGSSCNQSPAAPTVNRQGGCMSWPSAAHAVSTFFGLVSGGCAIPEVSPGPAGDDAAILWDSEALLLSKAEQSPVCSVLEIWVSSLTTGLGICPGSPPYPLSRMEQ</sequence>
<proteinExistence type="predicted"/>
<dbReference type="Proteomes" id="UP001057279">
    <property type="component" value="Linkage Group LG11"/>
</dbReference>
<accession>A0ACB9UTE7</accession>
<name>A0ACB9UTE7_9CETA</name>